<reference evidence="2" key="1">
    <citation type="journal article" date="2008" name="Nat. Genet.">
        <title>The Pristionchus pacificus genome provides a unique perspective on nematode lifestyle and parasitism.</title>
        <authorList>
            <person name="Dieterich C."/>
            <person name="Clifton S.W."/>
            <person name="Schuster L.N."/>
            <person name="Chinwalla A."/>
            <person name="Delehaunty K."/>
            <person name="Dinkelacker I."/>
            <person name="Fulton L."/>
            <person name="Fulton R."/>
            <person name="Godfrey J."/>
            <person name="Minx P."/>
            <person name="Mitreva M."/>
            <person name="Roeseler W."/>
            <person name="Tian H."/>
            <person name="Witte H."/>
            <person name="Yang S.P."/>
            <person name="Wilson R.K."/>
            <person name="Sommer R.J."/>
        </authorList>
    </citation>
    <scope>NUCLEOTIDE SEQUENCE [LARGE SCALE GENOMIC DNA]</scope>
    <source>
        <strain evidence="2">PS312</strain>
    </source>
</reference>
<accession>A0A2A6BQI9</accession>
<evidence type="ECO:0000313" key="1">
    <source>
        <dbReference type="EnsemblMetazoa" id="PPA36807.1"/>
    </source>
</evidence>
<accession>A0A8R1YW29</accession>
<keyword evidence="2" id="KW-1185">Reference proteome</keyword>
<proteinExistence type="predicted"/>
<gene>
    <name evidence="1" type="primary">WBGene00275176</name>
</gene>
<sequence length="174" mass="19083">MRLWLSLVTVLVLLPCIDGDHIPLEDCAETSVCLIFGNDPSCTVNGVQTKAYVWQKDKSKTRCQNENYGYVYARLDIQPYTPSKWKFLATFYEKYNVEIGQKLESLYTAQTDFEGLKTEILEETTATAKLGDEPVQDAGTPLGTARPSLVPSPVPTAGTPSVIAVATAEFSPAV</sequence>
<protein>
    <submittedName>
        <fullName evidence="1">Uncharacterized protein</fullName>
    </submittedName>
</protein>
<reference evidence="1" key="2">
    <citation type="submission" date="2022-06" db="UniProtKB">
        <authorList>
            <consortium name="EnsemblMetazoa"/>
        </authorList>
    </citation>
    <scope>IDENTIFICATION</scope>
    <source>
        <strain evidence="1">PS312</strain>
    </source>
</reference>
<dbReference type="AlphaFoldDB" id="A0A2A6BQI9"/>
<evidence type="ECO:0000313" key="2">
    <source>
        <dbReference type="Proteomes" id="UP000005239"/>
    </source>
</evidence>
<organism evidence="1 2">
    <name type="scientific">Pristionchus pacificus</name>
    <name type="common">Parasitic nematode worm</name>
    <dbReference type="NCBI Taxonomy" id="54126"/>
    <lineage>
        <taxon>Eukaryota</taxon>
        <taxon>Metazoa</taxon>
        <taxon>Ecdysozoa</taxon>
        <taxon>Nematoda</taxon>
        <taxon>Chromadorea</taxon>
        <taxon>Rhabditida</taxon>
        <taxon>Rhabditina</taxon>
        <taxon>Diplogasteromorpha</taxon>
        <taxon>Diplogasteroidea</taxon>
        <taxon>Neodiplogasteridae</taxon>
        <taxon>Pristionchus</taxon>
    </lineage>
</organism>
<name>A0A2A6BQI9_PRIPA</name>
<dbReference type="Proteomes" id="UP000005239">
    <property type="component" value="Unassembled WGS sequence"/>
</dbReference>
<dbReference type="EnsemblMetazoa" id="PPA36807.1">
    <property type="protein sequence ID" value="PPA36807.1"/>
    <property type="gene ID" value="WBGene00275176"/>
</dbReference>